<keyword evidence="1" id="KW-0732">Signal</keyword>
<evidence type="ECO:0000313" key="2">
    <source>
        <dbReference type="EMBL" id="RZC71514.1"/>
    </source>
</evidence>
<accession>A0A4Y7KDQ0</accession>
<feature type="signal peptide" evidence="1">
    <location>
        <begin position="1"/>
        <end position="19"/>
    </location>
</feature>
<dbReference type="AlphaFoldDB" id="A0A4Y7KDQ0"/>
<keyword evidence="3" id="KW-1185">Reference proteome</keyword>
<organism evidence="2 3">
    <name type="scientific">Papaver somniferum</name>
    <name type="common">Opium poppy</name>
    <dbReference type="NCBI Taxonomy" id="3469"/>
    <lineage>
        <taxon>Eukaryota</taxon>
        <taxon>Viridiplantae</taxon>
        <taxon>Streptophyta</taxon>
        <taxon>Embryophyta</taxon>
        <taxon>Tracheophyta</taxon>
        <taxon>Spermatophyta</taxon>
        <taxon>Magnoliopsida</taxon>
        <taxon>Ranunculales</taxon>
        <taxon>Papaveraceae</taxon>
        <taxon>Papaveroideae</taxon>
        <taxon>Papaver</taxon>
    </lineage>
</organism>
<protein>
    <submittedName>
        <fullName evidence="2">Uncharacterized protein</fullName>
    </submittedName>
</protein>
<gene>
    <name evidence="2" type="ORF">C5167_034687</name>
</gene>
<feature type="chain" id="PRO_5021189151" evidence="1">
    <location>
        <begin position="20"/>
        <end position="172"/>
    </location>
</feature>
<reference evidence="2 3" key="1">
    <citation type="journal article" date="2018" name="Science">
        <title>The opium poppy genome and morphinan production.</title>
        <authorList>
            <person name="Guo L."/>
            <person name="Winzer T."/>
            <person name="Yang X."/>
            <person name="Li Y."/>
            <person name="Ning Z."/>
            <person name="He Z."/>
            <person name="Teodor R."/>
            <person name="Lu Y."/>
            <person name="Bowser T.A."/>
            <person name="Graham I.A."/>
            <person name="Ye K."/>
        </authorList>
    </citation>
    <scope>NUCLEOTIDE SEQUENCE [LARGE SCALE GENOMIC DNA]</scope>
    <source>
        <strain evidence="3">cv. HN1</strain>
        <tissue evidence="2">Leaves</tissue>
    </source>
</reference>
<dbReference type="EMBL" id="CM010721">
    <property type="protein sequence ID" value="RZC71514.1"/>
    <property type="molecule type" value="Genomic_DNA"/>
</dbReference>
<evidence type="ECO:0000256" key="1">
    <source>
        <dbReference type="SAM" id="SignalP"/>
    </source>
</evidence>
<proteinExistence type="predicted"/>
<sequence>MLNVASYFLILLCGLIVSCFECKDIASMEFKDDGSLMFDISGELILQLTSKDAYLDSKFIDFYISRLRTKMNSNPKYGKAIFLSLKSICSKKVNSWITTFILESFLNDKDEFNNFWIKKLAKDYRECKPVKMFAPMSNNNNYFSLLEYDLISGDRWCYRNSLGDMNTKKEHY</sequence>
<name>A0A4Y7KDQ0_PAPSO</name>
<dbReference type="Proteomes" id="UP000316621">
    <property type="component" value="Chromosome 7"/>
</dbReference>
<evidence type="ECO:0000313" key="3">
    <source>
        <dbReference type="Proteomes" id="UP000316621"/>
    </source>
</evidence>
<dbReference type="Gramene" id="RZC71514">
    <property type="protein sequence ID" value="RZC71514"/>
    <property type="gene ID" value="C5167_034687"/>
</dbReference>